<gene>
    <name evidence="1" type="ORF">KOF27_12150</name>
    <name evidence="2" type="ORF">KOF27_19470</name>
</gene>
<dbReference type="Gene3D" id="3.40.50.300">
    <property type="entry name" value="P-loop containing nucleotide triphosphate hydrolases"/>
    <property type="match status" value="1"/>
</dbReference>
<organism evidence="1 3">
    <name type="scientific">Providencia rettgeri</name>
    <dbReference type="NCBI Taxonomy" id="587"/>
    <lineage>
        <taxon>Bacteria</taxon>
        <taxon>Pseudomonadati</taxon>
        <taxon>Pseudomonadota</taxon>
        <taxon>Gammaproteobacteria</taxon>
        <taxon>Enterobacterales</taxon>
        <taxon>Morganellaceae</taxon>
        <taxon>Providencia</taxon>
    </lineage>
</organism>
<reference evidence="1" key="1">
    <citation type="submission" date="2021-06" db="EMBL/GenBank/DDBJ databases">
        <title>Emergence of genetically related NDM-1-producing Providencia rettgeri strains in Argentina.</title>
        <authorList>
            <person name="Pasteran F."/>
            <person name="Meo A."/>
            <person name="Gomez S."/>
            <person name="Derdoy L."/>
            <person name="Albronoz E."/>
            <person name="Faccone D."/>
            <person name="Guerriero L."/>
            <person name="Archuby D."/>
            <person name="Tarzia A."/>
            <person name="Lopez M."/>
            <person name="Corso A."/>
        </authorList>
    </citation>
    <scope>NUCLEOTIDE SEQUENCE</scope>
    <source>
        <strain evidence="1">PreM15628</strain>
    </source>
</reference>
<sequence>MKFAINVTSELLIELAYKIHVDLNVWQARWNHNQFHRNRVLEKARQIGSSWYFSLEALNDACLTGRNKIFIGDALTIQAEIKYLCYHANQHRVDVLVDHFEENNRLMIQLNNGAKIYFISTKRPAVANIVGDVYVPEWSWNSRPSNVLFLAKGIANHNKWRRTFYSTRSRLDPASQQGIVNCINEKAFIDRVNLFESTLDKVWIIKKMKEEAEKYYPDAFGEMFLCKFNGSWHVRLSTQKARPRAFSQCQKKRVNEFHKSSW</sequence>
<evidence type="ECO:0000313" key="2">
    <source>
        <dbReference type="EMBL" id="QWQ20706.2"/>
    </source>
</evidence>
<accession>A0AAJ4NH74</accession>
<dbReference type="Pfam" id="PF03237">
    <property type="entry name" value="Terminase_6N"/>
    <property type="match status" value="1"/>
</dbReference>
<dbReference type="InterPro" id="IPR027417">
    <property type="entry name" value="P-loop_NTPase"/>
</dbReference>
<dbReference type="EMBL" id="CP076405">
    <property type="protein sequence ID" value="QWQ20706.2"/>
    <property type="molecule type" value="Genomic_DNA"/>
</dbReference>
<protein>
    <submittedName>
        <fullName evidence="1">Terminase family protein</fullName>
    </submittedName>
</protein>
<evidence type="ECO:0000313" key="3">
    <source>
        <dbReference type="Proteomes" id="UP000682358"/>
    </source>
</evidence>
<name>A0AAJ4NH74_PRORE</name>
<evidence type="ECO:0000313" key="1">
    <source>
        <dbReference type="EMBL" id="QWQ19388.2"/>
    </source>
</evidence>
<proteinExistence type="predicted"/>
<dbReference type="Proteomes" id="UP000682358">
    <property type="component" value="Chromosome"/>
</dbReference>
<dbReference type="EMBL" id="CP076405">
    <property type="protein sequence ID" value="QWQ19388.2"/>
    <property type="molecule type" value="Genomic_DNA"/>
</dbReference>
<dbReference type="AlphaFoldDB" id="A0AAJ4NH74"/>